<evidence type="ECO:0000256" key="21">
    <source>
        <dbReference type="SAM" id="Phobius"/>
    </source>
</evidence>
<dbReference type="CDD" id="cd00028">
    <property type="entry name" value="B_lectin"/>
    <property type="match status" value="1"/>
</dbReference>
<comment type="catalytic activity">
    <reaction evidence="17 19">
        <text>L-threonyl-[protein] + ATP = O-phospho-L-threonyl-[protein] + ADP + H(+)</text>
        <dbReference type="Rhea" id="RHEA:46608"/>
        <dbReference type="Rhea" id="RHEA-COMP:11060"/>
        <dbReference type="Rhea" id="RHEA-COMP:11605"/>
        <dbReference type="ChEBI" id="CHEBI:15378"/>
        <dbReference type="ChEBI" id="CHEBI:30013"/>
        <dbReference type="ChEBI" id="CHEBI:30616"/>
        <dbReference type="ChEBI" id="CHEBI:61977"/>
        <dbReference type="ChEBI" id="CHEBI:456216"/>
        <dbReference type="EC" id="2.7.11.1"/>
    </reaction>
</comment>
<dbReference type="Pfam" id="PF01453">
    <property type="entry name" value="B_lectin"/>
    <property type="match status" value="1"/>
</dbReference>
<dbReference type="GO" id="GO:0030246">
    <property type="term" value="F:carbohydrate binding"/>
    <property type="evidence" value="ECO:0007669"/>
    <property type="project" value="UniProtKB-KW"/>
</dbReference>
<dbReference type="GO" id="GO:0005886">
    <property type="term" value="C:plasma membrane"/>
    <property type="evidence" value="ECO:0007669"/>
    <property type="project" value="UniProtKB-SubCell"/>
</dbReference>
<dbReference type="GO" id="GO:0048544">
    <property type="term" value="P:recognition of pollen"/>
    <property type="evidence" value="ECO:0007669"/>
    <property type="project" value="InterPro"/>
</dbReference>
<dbReference type="PANTHER" id="PTHR47974:SF19">
    <property type="entry name" value="RECEPTOR-LIKE SERINE_THREONINE-PROTEIN KINASE"/>
    <property type="match status" value="1"/>
</dbReference>
<evidence type="ECO:0000256" key="17">
    <source>
        <dbReference type="ARBA" id="ARBA00047899"/>
    </source>
</evidence>
<dbReference type="FunFam" id="2.90.10.10:FF:000002">
    <property type="entry name" value="Serine/threonine-protein kinase"/>
    <property type="match status" value="1"/>
</dbReference>
<keyword evidence="8" id="KW-0430">Lectin</keyword>
<keyword evidence="9 19" id="KW-0547">Nucleotide-binding</keyword>
<dbReference type="GO" id="GO:0004674">
    <property type="term" value="F:protein serine/threonine kinase activity"/>
    <property type="evidence" value="ECO:0007669"/>
    <property type="project" value="UniProtKB-KW"/>
</dbReference>
<dbReference type="PROSITE" id="PS00107">
    <property type="entry name" value="PROTEIN_KINASE_ATP"/>
    <property type="match status" value="1"/>
</dbReference>
<keyword evidence="10 19" id="KW-0418">Kinase</keyword>
<dbReference type="InterPro" id="IPR011009">
    <property type="entry name" value="Kinase-like_dom_sf"/>
</dbReference>
<protein>
    <recommendedName>
        <fullName evidence="19">Receptor-like serine/threonine-protein kinase</fullName>
        <ecNumber evidence="19">2.7.11.1</ecNumber>
    </recommendedName>
</protein>
<evidence type="ECO:0000256" key="3">
    <source>
        <dbReference type="ARBA" id="ARBA00022527"/>
    </source>
</evidence>
<keyword evidence="11 19" id="KW-0067">ATP-binding</keyword>
<keyword evidence="7 22" id="KW-0732">Signal</keyword>
<dbReference type="EnsemblPlants" id="Kaladp0011s0892.1.v1.1">
    <property type="protein sequence ID" value="Kaladp0011s0892.1.v1.1"/>
    <property type="gene ID" value="Kaladp0011s0892.v1.1"/>
</dbReference>
<dbReference type="InterPro" id="IPR008271">
    <property type="entry name" value="Ser/Thr_kinase_AS"/>
</dbReference>
<dbReference type="GO" id="GO:0005524">
    <property type="term" value="F:ATP binding"/>
    <property type="evidence" value="ECO:0007669"/>
    <property type="project" value="UniProtKB-UniRule"/>
</dbReference>
<keyword evidence="4" id="KW-0597">Phosphoprotein</keyword>
<dbReference type="Proteomes" id="UP000594263">
    <property type="component" value="Unplaced"/>
</dbReference>
<comment type="subcellular location">
    <subcellularLocation>
        <location evidence="1">Cell membrane</location>
        <topology evidence="1">Single-pass type I membrane protein</topology>
    </subcellularLocation>
</comment>
<dbReference type="InterPro" id="IPR000719">
    <property type="entry name" value="Prot_kinase_dom"/>
</dbReference>
<dbReference type="InterPro" id="IPR000858">
    <property type="entry name" value="S_locus_glycoprot_dom"/>
</dbReference>
<evidence type="ECO:0000256" key="2">
    <source>
        <dbReference type="ARBA" id="ARBA00022475"/>
    </source>
</evidence>
<evidence type="ECO:0000256" key="19">
    <source>
        <dbReference type="PIRNR" id="PIRNR000641"/>
    </source>
</evidence>
<dbReference type="Gene3D" id="2.90.10.10">
    <property type="entry name" value="Bulb-type lectin domain"/>
    <property type="match status" value="1"/>
</dbReference>
<dbReference type="PROSITE" id="PS00108">
    <property type="entry name" value="PROTEIN_KINASE_ST"/>
    <property type="match status" value="1"/>
</dbReference>
<sequence>MASNHRLSSISITITILCSLCCFRVHGADMITANQTLAGDQTIVSAGGLFKLGFFTPGKSSKHYIGIWYNRVSSQTIVWVANRETPVADRFKTELRVSDGNLVLVNTESQSQAPIWSTNLNSTGSNQAQAVLHDDGNLVLRDGSNVSLWESFEYPTHTWLPGGKLGLNKKTGTNQVLTSWKNLEDPAPGLSSLVLDPNGTTQYFILRNGTENYWSSGVWDNRTKIFSDVPEMTQNYLYNFEYVDNENESYFTYSMRDTSQTSRFVMDVSGQIKQLTWLNGSREWNQFWSQPRTQCEVYAFCGEFGVCDEGSSSFCGCLEGFEPTSWSNWNLRDYSDGCARVAGLQCANNVSNRRQDGFQPQTNMRLPVRSLAVGAGSANECKKTCLDNCSCTAYAYENTECQIWDDGLLHLQQYRTADTGDTLFIRLAASEFPSGKSNTGMIVGIVVGVAVLLVLILFLFSMRKKRGMIKVAKLVDGSLVPFAYRDLQSATKNFSEKLGAGAFGSVYKGVLPDSTVIAVKKLEGVSQGEKQFRTEVSTVGTVQHLNLVRLRGFCSEGVNKLLVYDYMPNGSLDAHLFDDLRKILSWKTRYQIALGTARGLRYLHEKCRDCIIHCDIKPENILLDAELCPKIADFGLAKLMGREFSRVLTTMRGTRGYLAPEWLSGVAITAKADVYSYGMMLFELISGRRNFSQHGDLNVKFFPSYAANRISAGDEVTELLDSRLEGNADIWEVTRACKVACWCVQDDESQRPSMGLVVQILEGVSEIFEEYK</sequence>
<dbReference type="SMART" id="SM00108">
    <property type="entry name" value="B_lectin"/>
    <property type="match status" value="1"/>
</dbReference>
<dbReference type="Gene3D" id="1.10.510.10">
    <property type="entry name" value="Transferase(Phosphotransferase) domain 1"/>
    <property type="match status" value="1"/>
</dbReference>
<dbReference type="InterPro" id="IPR017441">
    <property type="entry name" value="Protein_kinase_ATP_BS"/>
</dbReference>
<keyword evidence="27" id="KW-1185">Reference proteome</keyword>
<dbReference type="SUPFAM" id="SSF56112">
    <property type="entry name" value="Protein kinase-like (PK-like)"/>
    <property type="match status" value="1"/>
</dbReference>
<dbReference type="CDD" id="cd01098">
    <property type="entry name" value="PAN_AP_plant"/>
    <property type="match status" value="1"/>
</dbReference>
<proteinExistence type="inferred from homology"/>
<dbReference type="SUPFAM" id="SSF57414">
    <property type="entry name" value="Hairpin loop containing domain-like"/>
    <property type="match status" value="1"/>
</dbReference>
<feature type="domain" description="Bulb-type lectin" evidence="24">
    <location>
        <begin position="28"/>
        <end position="153"/>
    </location>
</feature>
<evidence type="ECO:0000256" key="16">
    <source>
        <dbReference type="ARBA" id="ARBA00023180"/>
    </source>
</evidence>
<evidence type="ECO:0000259" key="23">
    <source>
        <dbReference type="PROSITE" id="PS50011"/>
    </source>
</evidence>
<dbReference type="Pfam" id="PF00954">
    <property type="entry name" value="S_locus_glycop"/>
    <property type="match status" value="1"/>
</dbReference>
<feature type="binding site" evidence="20">
    <location>
        <position position="521"/>
    </location>
    <ligand>
        <name>ATP</name>
        <dbReference type="ChEBI" id="CHEBI:30616"/>
    </ligand>
</feature>
<evidence type="ECO:0000256" key="6">
    <source>
        <dbReference type="ARBA" id="ARBA00022692"/>
    </source>
</evidence>
<comment type="similarity">
    <text evidence="19">Belongs to the protein kinase superfamily. Ser/Thr protein kinase family.</text>
</comment>
<accession>A0A7N0RIE9</accession>
<dbReference type="InterPro" id="IPR003609">
    <property type="entry name" value="Pan_app"/>
</dbReference>
<evidence type="ECO:0000256" key="5">
    <source>
        <dbReference type="ARBA" id="ARBA00022679"/>
    </source>
</evidence>
<evidence type="ECO:0000256" key="13">
    <source>
        <dbReference type="ARBA" id="ARBA00023136"/>
    </source>
</evidence>
<evidence type="ECO:0000256" key="22">
    <source>
        <dbReference type="SAM" id="SignalP"/>
    </source>
</evidence>
<comment type="catalytic activity">
    <reaction evidence="18 19">
        <text>L-seryl-[protein] + ATP = O-phospho-L-seryl-[protein] + ADP + H(+)</text>
        <dbReference type="Rhea" id="RHEA:17989"/>
        <dbReference type="Rhea" id="RHEA-COMP:9863"/>
        <dbReference type="Rhea" id="RHEA-COMP:11604"/>
        <dbReference type="ChEBI" id="CHEBI:15378"/>
        <dbReference type="ChEBI" id="CHEBI:29999"/>
        <dbReference type="ChEBI" id="CHEBI:30616"/>
        <dbReference type="ChEBI" id="CHEBI:83421"/>
        <dbReference type="ChEBI" id="CHEBI:456216"/>
        <dbReference type="EC" id="2.7.11.1"/>
    </reaction>
</comment>
<feature type="transmembrane region" description="Helical" evidence="21">
    <location>
        <begin position="440"/>
        <end position="460"/>
    </location>
</feature>
<dbReference type="CDD" id="cd14066">
    <property type="entry name" value="STKc_IRAK"/>
    <property type="match status" value="1"/>
</dbReference>
<organism evidence="26 27">
    <name type="scientific">Kalanchoe fedtschenkoi</name>
    <name type="common">Lavender scallops</name>
    <name type="synonym">South American air plant</name>
    <dbReference type="NCBI Taxonomy" id="63787"/>
    <lineage>
        <taxon>Eukaryota</taxon>
        <taxon>Viridiplantae</taxon>
        <taxon>Streptophyta</taxon>
        <taxon>Embryophyta</taxon>
        <taxon>Tracheophyta</taxon>
        <taxon>Spermatophyta</taxon>
        <taxon>Magnoliopsida</taxon>
        <taxon>eudicotyledons</taxon>
        <taxon>Gunneridae</taxon>
        <taxon>Pentapetalae</taxon>
        <taxon>Saxifragales</taxon>
        <taxon>Crassulaceae</taxon>
        <taxon>Kalanchoe</taxon>
    </lineage>
</organism>
<evidence type="ECO:0000256" key="10">
    <source>
        <dbReference type="ARBA" id="ARBA00022777"/>
    </source>
</evidence>
<dbReference type="SMART" id="SM00473">
    <property type="entry name" value="PAN_AP"/>
    <property type="match status" value="1"/>
</dbReference>
<dbReference type="Pfam" id="PF00069">
    <property type="entry name" value="Pkinase"/>
    <property type="match status" value="1"/>
</dbReference>
<keyword evidence="14" id="KW-1015">Disulfide bond</keyword>
<keyword evidence="16" id="KW-0325">Glycoprotein</keyword>
<feature type="chain" id="PRO_5029655840" description="Receptor-like serine/threonine-protein kinase" evidence="22">
    <location>
        <begin position="28"/>
        <end position="772"/>
    </location>
</feature>
<keyword evidence="3 19" id="KW-0723">Serine/threonine-protein kinase</keyword>
<reference evidence="26" key="1">
    <citation type="submission" date="2021-01" db="UniProtKB">
        <authorList>
            <consortium name="EnsemblPlants"/>
        </authorList>
    </citation>
    <scope>IDENTIFICATION</scope>
</reference>
<evidence type="ECO:0000313" key="27">
    <source>
        <dbReference type="Proteomes" id="UP000594263"/>
    </source>
</evidence>
<dbReference type="PROSITE" id="PS50011">
    <property type="entry name" value="PROTEIN_KINASE_DOM"/>
    <property type="match status" value="1"/>
</dbReference>
<evidence type="ECO:0000259" key="25">
    <source>
        <dbReference type="PROSITE" id="PS50948"/>
    </source>
</evidence>
<dbReference type="Gramene" id="Kaladp0011s0892.1.v1.1">
    <property type="protein sequence ID" value="Kaladp0011s0892.1.v1.1"/>
    <property type="gene ID" value="Kaladp0011s0892.v1.1"/>
</dbReference>
<keyword evidence="13 21" id="KW-0472">Membrane</keyword>
<evidence type="ECO:0000256" key="4">
    <source>
        <dbReference type="ARBA" id="ARBA00022553"/>
    </source>
</evidence>
<keyword evidence="15" id="KW-0675">Receptor</keyword>
<dbReference type="InterPro" id="IPR001480">
    <property type="entry name" value="Bulb-type_lectin_dom"/>
</dbReference>
<evidence type="ECO:0000259" key="24">
    <source>
        <dbReference type="PROSITE" id="PS50927"/>
    </source>
</evidence>
<evidence type="ECO:0000256" key="14">
    <source>
        <dbReference type="ARBA" id="ARBA00023157"/>
    </source>
</evidence>
<feature type="domain" description="Protein kinase" evidence="23">
    <location>
        <begin position="492"/>
        <end position="768"/>
    </location>
</feature>
<dbReference type="OMA" id="FSQQWIL"/>
<dbReference type="InterPro" id="IPR036426">
    <property type="entry name" value="Bulb-type_lectin_dom_sf"/>
</dbReference>
<evidence type="ECO:0000256" key="12">
    <source>
        <dbReference type="ARBA" id="ARBA00022989"/>
    </source>
</evidence>
<dbReference type="PIRSF" id="PIRSF000641">
    <property type="entry name" value="SRK"/>
    <property type="match status" value="1"/>
</dbReference>
<dbReference type="PROSITE" id="PS50948">
    <property type="entry name" value="PAN"/>
    <property type="match status" value="1"/>
</dbReference>
<dbReference type="Gene3D" id="3.30.200.20">
    <property type="entry name" value="Phosphorylase Kinase, domain 1"/>
    <property type="match status" value="1"/>
</dbReference>
<evidence type="ECO:0000256" key="7">
    <source>
        <dbReference type="ARBA" id="ARBA00022729"/>
    </source>
</evidence>
<keyword evidence="5 19" id="KW-0808">Transferase</keyword>
<evidence type="ECO:0000256" key="18">
    <source>
        <dbReference type="ARBA" id="ARBA00048679"/>
    </source>
</evidence>
<dbReference type="SMART" id="SM00220">
    <property type="entry name" value="S_TKc"/>
    <property type="match status" value="1"/>
</dbReference>
<dbReference type="EC" id="2.7.11.1" evidence="19"/>
<dbReference type="AlphaFoldDB" id="A0A7N0RIE9"/>
<feature type="signal peptide" evidence="22">
    <location>
        <begin position="1"/>
        <end position="27"/>
    </location>
</feature>
<name>A0A7N0RIE9_KALFE</name>
<evidence type="ECO:0000313" key="26">
    <source>
        <dbReference type="EnsemblPlants" id="Kaladp0011s0892.1.v1.1"/>
    </source>
</evidence>
<keyword evidence="2" id="KW-1003">Cell membrane</keyword>
<dbReference type="FunFam" id="3.30.200.20:FF:000370">
    <property type="entry name" value="Receptor-like protein kinase 4"/>
    <property type="match status" value="1"/>
</dbReference>
<feature type="domain" description="Apple" evidence="25">
    <location>
        <begin position="346"/>
        <end position="428"/>
    </location>
</feature>
<evidence type="ECO:0000256" key="20">
    <source>
        <dbReference type="PROSITE-ProRule" id="PRU10141"/>
    </source>
</evidence>
<dbReference type="InterPro" id="IPR024171">
    <property type="entry name" value="SRK-like_kinase"/>
</dbReference>
<evidence type="ECO:0000256" key="11">
    <source>
        <dbReference type="ARBA" id="ARBA00022840"/>
    </source>
</evidence>
<evidence type="ECO:0000256" key="15">
    <source>
        <dbReference type="ARBA" id="ARBA00023170"/>
    </source>
</evidence>
<evidence type="ECO:0000256" key="1">
    <source>
        <dbReference type="ARBA" id="ARBA00004251"/>
    </source>
</evidence>
<evidence type="ECO:0000256" key="9">
    <source>
        <dbReference type="ARBA" id="ARBA00022741"/>
    </source>
</evidence>
<dbReference type="PANTHER" id="PTHR47974">
    <property type="entry name" value="OS07G0415500 PROTEIN"/>
    <property type="match status" value="1"/>
</dbReference>
<dbReference type="FunFam" id="1.10.510.10:FF:000227">
    <property type="entry name" value="Serine/threonine-protein kinase"/>
    <property type="match status" value="1"/>
</dbReference>
<keyword evidence="6 21" id="KW-0812">Transmembrane</keyword>
<dbReference type="PROSITE" id="PS50927">
    <property type="entry name" value="BULB_LECTIN"/>
    <property type="match status" value="1"/>
</dbReference>
<evidence type="ECO:0000256" key="8">
    <source>
        <dbReference type="ARBA" id="ARBA00022734"/>
    </source>
</evidence>
<dbReference type="Pfam" id="PF08276">
    <property type="entry name" value="PAN_2"/>
    <property type="match status" value="1"/>
</dbReference>
<keyword evidence="12 21" id="KW-1133">Transmembrane helix</keyword>
<dbReference type="SUPFAM" id="SSF51110">
    <property type="entry name" value="alpha-D-mannose-specific plant lectins"/>
    <property type="match status" value="1"/>
</dbReference>